<accession>A0ABQ6CDI3</accession>
<dbReference type="EMBL" id="BSPC01000011">
    <property type="protein sequence ID" value="GLS18328.1"/>
    <property type="molecule type" value="Genomic_DNA"/>
</dbReference>
<sequence length="203" mass="21489">MHPSQLDDLRRAQNLLTIEEVVRLIEAGNRIYDPYSALISARAQIGGGNTIFPCVYLLCEAAGELTIGDRNIFHTNTLVEASLGAIVIGSGNQFGEGGFTAKANRPGAHILIGDTGRYQNGAAVFGESELGSGSQLLGAITVDSCRLEAGDTFRDPDPDLRAGLLKGSGVARNITVPRGKVILGVGTFSAEKIQPQSDFHPKR</sequence>
<comment type="caution">
    <text evidence="1">The sequence shown here is derived from an EMBL/GenBank/DDBJ whole genome shotgun (WGS) entry which is preliminary data.</text>
</comment>
<gene>
    <name evidence="1" type="ORF">GCM10007874_13450</name>
</gene>
<evidence type="ECO:0000313" key="1">
    <source>
        <dbReference type="EMBL" id="GLS18328.1"/>
    </source>
</evidence>
<dbReference type="Gene3D" id="2.160.10.10">
    <property type="entry name" value="Hexapeptide repeat proteins"/>
    <property type="match status" value="1"/>
</dbReference>
<organism evidence="1 2">
    <name type="scientific">Labrys miyagiensis</name>
    <dbReference type="NCBI Taxonomy" id="346912"/>
    <lineage>
        <taxon>Bacteria</taxon>
        <taxon>Pseudomonadati</taxon>
        <taxon>Pseudomonadota</taxon>
        <taxon>Alphaproteobacteria</taxon>
        <taxon>Hyphomicrobiales</taxon>
        <taxon>Xanthobacteraceae</taxon>
        <taxon>Labrys</taxon>
    </lineage>
</organism>
<reference evidence="2" key="1">
    <citation type="journal article" date="2019" name="Int. J. Syst. Evol. Microbiol.">
        <title>The Global Catalogue of Microorganisms (GCM) 10K type strain sequencing project: providing services to taxonomists for standard genome sequencing and annotation.</title>
        <authorList>
            <consortium name="The Broad Institute Genomics Platform"/>
            <consortium name="The Broad Institute Genome Sequencing Center for Infectious Disease"/>
            <person name="Wu L."/>
            <person name="Ma J."/>
        </authorList>
    </citation>
    <scope>NUCLEOTIDE SEQUENCE [LARGE SCALE GENOMIC DNA]</scope>
    <source>
        <strain evidence="2">NBRC 101365</strain>
    </source>
</reference>
<dbReference type="Proteomes" id="UP001156882">
    <property type="component" value="Unassembled WGS sequence"/>
</dbReference>
<keyword evidence="2" id="KW-1185">Reference proteome</keyword>
<dbReference type="SUPFAM" id="SSF51161">
    <property type="entry name" value="Trimeric LpxA-like enzymes"/>
    <property type="match status" value="1"/>
</dbReference>
<evidence type="ECO:0000313" key="2">
    <source>
        <dbReference type="Proteomes" id="UP001156882"/>
    </source>
</evidence>
<protein>
    <recommendedName>
        <fullName evidence="3">AraC family transcriptional regulator</fullName>
    </recommendedName>
</protein>
<name>A0ABQ6CDI3_9HYPH</name>
<evidence type="ECO:0008006" key="3">
    <source>
        <dbReference type="Google" id="ProtNLM"/>
    </source>
</evidence>
<dbReference type="RefSeq" id="WP_284311145.1">
    <property type="nucleotide sequence ID" value="NZ_BSPC01000011.1"/>
</dbReference>
<proteinExistence type="predicted"/>
<dbReference type="InterPro" id="IPR011004">
    <property type="entry name" value="Trimer_LpxA-like_sf"/>
</dbReference>